<keyword evidence="2" id="KW-1185">Reference proteome</keyword>
<comment type="caution">
    <text evidence="1">The sequence shown here is derived from an EMBL/GenBank/DDBJ whole genome shotgun (WGS) entry which is preliminary data.</text>
</comment>
<proteinExistence type="predicted"/>
<dbReference type="Pfam" id="PF15561">
    <property type="entry name" value="Imm15"/>
    <property type="match status" value="1"/>
</dbReference>
<organism evidence="1 2">
    <name type="scientific">Pseudomonas lundensis</name>
    <dbReference type="NCBI Taxonomy" id="86185"/>
    <lineage>
        <taxon>Bacteria</taxon>
        <taxon>Pseudomonadati</taxon>
        <taxon>Pseudomonadota</taxon>
        <taxon>Gammaproteobacteria</taxon>
        <taxon>Pseudomonadales</taxon>
        <taxon>Pseudomonadaceae</taxon>
        <taxon>Pseudomonas</taxon>
    </lineage>
</organism>
<evidence type="ECO:0000313" key="2">
    <source>
        <dbReference type="Proteomes" id="UP000216897"/>
    </source>
</evidence>
<dbReference type="InterPro" id="IPR028264">
    <property type="entry name" value="Imm15"/>
</dbReference>
<sequence length="181" mass="20882">MEYPYKMKLADLYNKIISKEPYNDIDIFFSDYEGFEEIPLVSRYSRLSFLKKSMTSEGVSDFLVGLSAFLVNTIRLQSRASCGRDMFIAVTFTDFEVFEDQGVIIPKIFVYPEPGSIGFLNKLKSKGCDVLSQEMKLVRLHFSNCQLERVFDFYESRFYDSASDEDIVRIFVVPSNPLSKA</sequence>
<name>A0ABX4GI73_9PSED</name>
<dbReference type="EMBL" id="NQKG01000021">
    <property type="protein sequence ID" value="OZY53660.1"/>
    <property type="molecule type" value="Genomic_DNA"/>
</dbReference>
<protein>
    <submittedName>
        <fullName evidence="1">Uncharacterized protein</fullName>
    </submittedName>
</protein>
<gene>
    <name evidence="1" type="ORF">CJF38_18100</name>
</gene>
<accession>A0ABX4GI73</accession>
<evidence type="ECO:0000313" key="1">
    <source>
        <dbReference type="EMBL" id="OZY53660.1"/>
    </source>
</evidence>
<dbReference type="Proteomes" id="UP000216897">
    <property type="component" value="Unassembled WGS sequence"/>
</dbReference>
<reference evidence="1 2" key="1">
    <citation type="submission" date="2017-08" db="EMBL/GenBank/DDBJ databases">
        <title>Genomic and metabolic characterisation of spoilage-associated Pseudomonas species.</title>
        <authorList>
            <person name="Stanborough T."/>
            <person name="Fegan N."/>
            <person name="Powell S.M."/>
            <person name="Singh T."/>
            <person name="Tamplin M.L."/>
            <person name="Chandry P.S."/>
        </authorList>
    </citation>
    <scope>NUCLEOTIDE SEQUENCE [LARGE SCALE GENOMIC DNA]</scope>
    <source>
        <strain evidence="1 2">L1814</strain>
    </source>
</reference>